<gene>
    <name evidence="1" type="ORF">Tco_1003190</name>
</gene>
<evidence type="ECO:0000313" key="1">
    <source>
        <dbReference type="EMBL" id="GJT59657.1"/>
    </source>
</evidence>
<organism evidence="1 2">
    <name type="scientific">Tanacetum coccineum</name>
    <dbReference type="NCBI Taxonomy" id="301880"/>
    <lineage>
        <taxon>Eukaryota</taxon>
        <taxon>Viridiplantae</taxon>
        <taxon>Streptophyta</taxon>
        <taxon>Embryophyta</taxon>
        <taxon>Tracheophyta</taxon>
        <taxon>Spermatophyta</taxon>
        <taxon>Magnoliopsida</taxon>
        <taxon>eudicotyledons</taxon>
        <taxon>Gunneridae</taxon>
        <taxon>Pentapetalae</taxon>
        <taxon>asterids</taxon>
        <taxon>campanulids</taxon>
        <taxon>Asterales</taxon>
        <taxon>Asteraceae</taxon>
        <taxon>Asteroideae</taxon>
        <taxon>Anthemideae</taxon>
        <taxon>Anthemidinae</taxon>
        <taxon>Tanacetum</taxon>
    </lineage>
</organism>
<accession>A0ABQ5F8R5</accession>
<reference evidence="1" key="2">
    <citation type="submission" date="2022-01" db="EMBL/GenBank/DDBJ databases">
        <authorList>
            <person name="Yamashiro T."/>
            <person name="Shiraishi A."/>
            <person name="Satake H."/>
            <person name="Nakayama K."/>
        </authorList>
    </citation>
    <scope>NUCLEOTIDE SEQUENCE</scope>
</reference>
<comment type="caution">
    <text evidence="1">The sequence shown here is derived from an EMBL/GenBank/DDBJ whole genome shotgun (WGS) entry which is preliminary data.</text>
</comment>
<proteinExistence type="predicted"/>
<sequence length="232" mass="26729">MLNDFVVQYDKAVNSRRSAEGEQDFRTLDSKPTLHSHHPIKSMAAKCKKERWKLLNIKLVQILLLVHVWTMKAAYNVGSIGTRWTDVYGNATQQVSFTTLWSIRSKFTKLLKGVRDSPCEVEKLNTFFDDCLNKQHQRHNLEVEVNSVIDSTMLVVTQSEQDIIAFDPINRVKTKGRPKAATRIKSGLEIYMEAKKRKKCSYCRAKCHNITRCPNKKMDEAKANNRVEVSLE</sequence>
<name>A0ABQ5F8R5_9ASTR</name>
<protein>
    <recommendedName>
        <fullName evidence="3">PiggyBac transposable element-derived protein domain-containing protein</fullName>
    </recommendedName>
</protein>
<dbReference type="EMBL" id="BQNB010017129">
    <property type="protein sequence ID" value="GJT59657.1"/>
    <property type="molecule type" value="Genomic_DNA"/>
</dbReference>
<keyword evidence="2" id="KW-1185">Reference proteome</keyword>
<evidence type="ECO:0000313" key="2">
    <source>
        <dbReference type="Proteomes" id="UP001151760"/>
    </source>
</evidence>
<evidence type="ECO:0008006" key="3">
    <source>
        <dbReference type="Google" id="ProtNLM"/>
    </source>
</evidence>
<reference evidence="1" key="1">
    <citation type="journal article" date="2022" name="Int. J. Mol. Sci.">
        <title>Draft Genome of Tanacetum Coccineum: Genomic Comparison of Closely Related Tanacetum-Family Plants.</title>
        <authorList>
            <person name="Yamashiro T."/>
            <person name="Shiraishi A."/>
            <person name="Nakayama K."/>
            <person name="Satake H."/>
        </authorList>
    </citation>
    <scope>NUCLEOTIDE SEQUENCE</scope>
</reference>
<dbReference type="Proteomes" id="UP001151760">
    <property type="component" value="Unassembled WGS sequence"/>
</dbReference>